<sequence length="241" mass="26699">MKKFILSFLFLALLVSCTYAQDKKVAVVTFYVAKQIEVPGYAPGSIGTAMAKLADDPKFDMGPLLKNFHDQFFESYAASFPFRILPEEEVTRNEAYKDFAPENAGFNDILNGNSYLAAKGYKVILPLKGGANEKKLLALFDQCDGIMKVYLNFDMEAKSFGNLSLVKINAHANIVIFNKNGDKIFSLKKDAMSKKSGARVAGIPFMTPEKILPLCESAADELMLALQQDLPKMAKKADRKL</sequence>
<proteinExistence type="predicted"/>
<organism evidence="2 3">
    <name type="scientific">Mucilaginibacter xinganensis</name>
    <dbReference type="NCBI Taxonomy" id="1234841"/>
    <lineage>
        <taxon>Bacteria</taxon>
        <taxon>Pseudomonadati</taxon>
        <taxon>Bacteroidota</taxon>
        <taxon>Sphingobacteriia</taxon>
        <taxon>Sphingobacteriales</taxon>
        <taxon>Sphingobacteriaceae</taxon>
        <taxon>Mucilaginibacter</taxon>
    </lineage>
</organism>
<evidence type="ECO:0000256" key="1">
    <source>
        <dbReference type="SAM" id="SignalP"/>
    </source>
</evidence>
<dbReference type="AlphaFoldDB" id="A0A223NUG6"/>
<evidence type="ECO:0008006" key="4">
    <source>
        <dbReference type="Google" id="ProtNLM"/>
    </source>
</evidence>
<evidence type="ECO:0000313" key="3">
    <source>
        <dbReference type="Proteomes" id="UP000215002"/>
    </source>
</evidence>
<keyword evidence="1" id="KW-0732">Signal</keyword>
<evidence type="ECO:0000313" key="2">
    <source>
        <dbReference type="EMBL" id="ASU33539.1"/>
    </source>
</evidence>
<gene>
    <name evidence="2" type="ORF">MuYL_1641</name>
</gene>
<feature type="chain" id="PRO_5012804571" description="Lipoprotein" evidence="1">
    <location>
        <begin position="21"/>
        <end position="241"/>
    </location>
</feature>
<feature type="signal peptide" evidence="1">
    <location>
        <begin position="1"/>
        <end position="20"/>
    </location>
</feature>
<dbReference type="Proteomes" id="UP000215002">
    <property type="component" value="Chromosome"/>
</dbReference>
<accession>A0A223NUG6</accession>
<name>A0A223NUG6_9SPHI</name>
<dbReference type="OrthoDB" id="792335at2"/>
<protein>
    <recommendedName>
        <fullName evidence="4">Lipoprotein</fullName>
    </recommendedName>
</protein>
<reference evidence="2 3" key="1">
    <citation type="submission" date="2017-08" db="EMBL/GenBank/DDBJ databases">
        <title>Complete genome sequence of Mucilaginibacter sp. strain BJC16-A31.</title>
        <authorList>
            <consortium name="Henan University of Science and Technology"/>
            <person name="You X."/>
        </authorList>
    </citation>
    <scope>NUCLEOTIDE SEQUENCE [LARGE SCALE GENOMIC DNA]</scope>
    <source>
        <strain evidence="2 3">BJC16-A31</strain>
    </source>
</reference>
<dbReference type="RefSeq" id="WP_094569980.1">
    <property type="nucleotide sequence ID" value="NZ_CP022743.1"/>
</dbReference>
<dbReference type="PROSITE" id="PS51257">
    <property type="entry name" value="PROKAR_LIPOPROTEIN"/>
    <property type="match status" value="1"/>
</dbReference>
<dbReference type="KEGG" id="muc:MuYL_1641"/>
<dbReference type="EMBL" id="CP022743">
    <property type="protein sequence ID" value="ASU33539.1"/>
    <property type="molecule type" value="Genomic_DNA"/>
</dbReference>
<keyword evidence="3" id="KW-1185">Reference proteome</keyword>